<protein>
    <submittedName>
        <fullName evidence="1">Uncharacterized protein</fullName>
    </submittedName>
</protein>
<dbReference type="Proteomes" id="UP001412239">
    <property type="component" value="Unassembled WGS sequence"/>
</dbReference>
<gene>
    <name evidence="1" type="ORF">GSTUAT00005880001</name>
</gene>
<organism evidence="1 2">
    <name type="scientific">Tuber aestivum</name>
    <name type="common">summer truffle</name>
    <dbReference type="NCBI Taxonomy" id="59557"/>
    <lineage>
        <taxon>Eukaryota</taxon>
        <taxon>Fungi</taxon>
        <taxon>Dikarya</taxon>
        <taxon>Ascomycota</taxon>
        <taxon>Pezizomycotina</taxon>
        <taxon>Pezizomycetes</taxon>
        <taxon>Pezizales</taxon>
        <taxon>Tuberaceae</taxon>
        <taxon>Tuber</taxon>
    </lineage>
</organism>
<dbReference type="EMBL" id="LN891060">
    <property type="protein sequence ID" value="CUS10034.1"/>
    <property type="molecule type" value="Genomic_DNA"/>
</dbReference>
<accession>A0A292PSC7</accession>
<evidence type="ECO:0000313" key="1">
    <source>
        <dbReference type="EMBL" id="CUS10034.1"/>
    </source>
</evidence>
<proteinExistence type="predicted"/>
<reference evidence="1" key="1">
    <citation type="submission" date="2015-10" db="EMBL/GenBank/DDBJ databases">
        <authorList>
            <person name="Regsiter A."/>
            <person name="william w."/>
        </authorList>
    </citation>
    <scope>NUCLEOTIDE SEQUENCE</scope>
    <source>
        <strain evidence="1">Montdore</strain>
    </source>
</reference>
<keyword evidence="2" id="KW-1185">Reference proteome</keyword>
<name>A0A292PSC7_9PEZI</name>
<dbReference type="AlphaFoldDB" id="A0A292PSC7"/>
<sequence length="113" mass="13366">MGFQFALTVPTPWRDRRVRCGPLQHRRHLKLSNPLTHSKRCLSCERPEWKGPRKHLPDQVAQKRRWGGAQEYTGIGVFKRKSAIFRRNFAWNFALGYFRLVNGVDRFLITCLK</sequence>
<evidence type="ECO:0000313" key="2">
    <source>
        <dbReference type="Proteomes" id="UP001412239"/>
    </source>
</evidence>